<dbReference type="Proteomes" id="UP000187181">
    <property type="component" value="Unassembled WGS sequence"/>
</dbReference>
<feature type="region of interest" description="Disordered" evidence="1">
    <location>
        <begin position="1"/>
        <end position="22"/>
    </location>
</feature>
<evidence type="ECO:0000256" key="1">
    <source>
        <dbReference type="SAM" id="MobiDB-lite"/>
    </source>
</evidence>
<dbReference type="OrthoDB" id="3268254at2"/>
<gene>
    <name evidence="2" type="ORF">SAMN05444128_3359</name>
</gene>
<evidence type="ECO:0000313" key="3">
    <source>
        <dbReference type="Proteomes" id="UP000187181"/>
    </source>
</evidence>
<accession>A0A1R3XSC9</accession>
<feature type="compositionally biased region" description="Basic residues" evidence="1">
    <location>
        <begin position="11"/>
        <end position="22"/>
    </location>
</feature>
<feature type="compositionally biased region" description="Polar residues" evidence="1">
    <location>
        <begin position="1"/>
        <end position="10"/>
    </location>
</feature>
<organism evidence="2 3">
    <name type="scientific">Pontibacter indicus</name>
    <dbReference type="NCBI Taxonomy" id="1317125"/>
    <lineage>
        <taxon>Bacteria</taxon>
        <taxon>Pseudomonadati</taxon>
        <taxon>Bacteroidota</taxon>
        <taxon>Cytophagia</taxon>
        <taxon>Cytophagales</taxon>
        <taxon>Hymenobacteraceae</taxon>
        <taxon>Pontibacter</taxon>
    </lineage>
</organism>
<sequence>METPPTQRPKQTVKKGGRPRKQVRRDYTLVVRLTEAERLLITGKARQAGLSLSAWFRASAKRAVVVARLRPEELASLRTLSGVANNLNQLTRLAHREGLLPLQGICRKVLDQLHHILYQLGRNDRKSDDR</sequence>
<dbReference type="Pfam" id="PF21983">
    <property type="entry name" value="NikA-like"/>
    <property type="match status" value="1"/>
</dbReference>
<protein>
    <submittedName>
        <fullName evidence="2">Mobilisation protein (MobC)</fullName>
    </submittedName>
</protein>
<dbReference type="AlphaFoldDB" id="A0A1R3XSC9"/>
<dbReference type="STRING" id="1317125.SAMN05444128_3359"/>
<dbReference type="RefSeq" id="WP_076671152.1">
    <property type="nucleotide sequence ID" value="NZ_FTPP01000003.1"/>
</dbReference>
<reference evidence="3" key="1">
    <citation type="submission" date="2017-01" db="EMBL/GenBank/DDBJ databases">
        <authorList>
            <person name="Varghese N."/>
            <person name="Submissions S."/>
        </authorList>
    </citation>
    <scope>NUCLEOTIDE SEQUENCE [LARGE SCALE GENOMIC DNA]</scope>
    <source>
        <strain evidence="3">LP100</strain>
    </source>
</reference>
<proteinExistence type="predicted"/>
<dbReference type="InterPro" id="IPR053842">
    <property type="entry name" value="NikA-like"/>
</dbReference>
<name>A0A1R3XSC9_9BACT</name>
<evidence type="ECO:0000313" key="2">
    <source>
        <dbReference type="EMBL" id="SIT93962.1"/>
    </source>
</evidence>
<keyword evidence="3" id="KW-1185">Reference proteome</keyword>
<dbReference type="EMBL" id="FTPP01000003">
    <property type="protein sequence ID" value="SIT93962.1"/>
    <property type="molecule type" value="Genomic_DNA"/>
</dbReference>